<accession>A0A0R1GUI4</accession>
<keyword evidence="12" id="KW-0234">DNA repair</keyword>
<keyword evidence="6" id="KW-0004">4Fe-4S</keyword>
<evidence type="ECO:0000256" key="13">
    <source>
        <dbReference type="ARBA" id="ARBA00023295"/>
    </source>
</evidence>
<keyword evidence="9" id="KW-0378">Hydrolase</keyword>
<dbReference type="GO" id="GO:0006298">
    <property type="term" value="P:mismatch repair"/>
    <property type="evidence" value="ECO:0007669"/>
    <property type="project" value="TreeGrafter"/>
</dbReference>
<evidence type="ECO:0000256" key="7">
    <source>
        <dbReference type="ARBA" id="ARBA00022723"/>
    </source>
</evidence>
<evidence type="ECO:0000256" key="1">
    <source>
        <dbReference type="ARBA" id="ARBA00000843"/>
    </source>
</evidence>
<dbReference type="SUPFAM" id="SSF48150">
    <property type="entry name" value="DNA-glycosylase"/>
    <property type="match status" value="1"/>
</dbReference>
<dbReference type="GO" id="GO:0000701">
    <property type="term" value="F:purine-specific mismatch base pair DNA N-glycosylase activity"/>
    <property type="evidence" value="ECO:0007669"/>
    <property type="project" value="UniProtKB-EC"/>
</dbReference>
<protein>
    <recommendedName>
        <fullName evidence="5 14">Adenine DNA glycosylase</fullName>
        <ecNumber evidence="4 14">3.2.2.31</ecNumber>
    </recommendedName>
</protein>
<gene>
    <name evidence="16" type="ORF">FC07_GL000632</name>
</gene>
<dbReference type="SMART" id="SM00478">
    <property type="entry name" value="ENDO3c"/>
    <property type="match status" value="1"/>
</dbReference>
<dbReference type="InterPro" id="IPR029119">
    <property type="entry name" value="MutY_C"/>
</dbReference>
<dbReference type="EC" id="3.2.2.31" evidence="4 14"/>
<dbReference type="InterPro" id="IPR015797">
    <property type="entry name" value="NUDIX_hydrolase-like_dom_sf"/>
</dbReference>
<evidence type="ECO:0000313" key="16">
    <source>
        <dbReference type="EMBL" id="KRK34423.1"/>
    </source>
</evidence>
<keyword evidence="8 14" id="KW-0227">DNA damage</keyword>
<dbReference type="PANTHER" id="PTHR42944">
    <property type="entry name" value="ADENINE DNA GLYCOSYLASE"/>
    <property type="match status" value="1"/>
</dbReference>
<organism evidence="16 17">
    <name type="scientific">Loigolactobacillus bifermentans DSM 20003</name>
    <dbReference type="NCBI Taxonomy" id="1423726"/>
    <lineage>
        <taxon>Bacteria</taxon>
        <taxon>Bacillati</taxon>
        <taxon>Bacillota</taxon>
        <taxon>Bacilli</taxon>
        <taxon>Lactobacillales</taxon>
        <taxon>Lactobacillaceae</taxon>
        <taxon>Loigolactobacillus</taxon>
    </lineage>
</organism>
<keyword evidence="10 14" id="KW-0408">Iron</keyword>
<evidence type="ECO:0000256" key="10">
    <source>
        <dbReference type="ARBA" id="ARBA00023004"/>
    </source>
</evidence>
<dbReference type="InterPro" id="IPR003265">
    <property type="entry name" value="HhH-GPD_domain"/>
</dbReference>
<dbReference type="GO" id="GO:0051539">
    <property type="term" value="F:4 iron, 4 sulfur cluster binding"/>
    <property type="evidence" value="ECO:0007669"/>
    <property type="project" value="UniProtKB-UniRule"/>
</dbReference>
<evidence type="ECO:0000256" key="5">
    <source>
        <dbReference type="ARBA" id="ARBA00022023"/>
    </source>
</evidence>
<dbReference type="AlphaFoldDB" id="A0A0R1GUI4"/>
<name>A0A0R1GUI4_9LACO</name>
<evidence type="ECO:0000256" key="2">
    <source>
        <dbReference type="ARBA" id="ARBA00002933"/>
    </source>
</evidence>
<dbReference type="GO" id="GO:0006284">
    <property type="term" value="P:base-excision repair"/>
    <property type="evidence" value="ECO:0007669"/>
    <property type="project" value="UniProtKB-UniRule"/>
</dbReference>
<comment type="caution">
    <text evidence="16">The sequence shown here is derived from an EMBL/GenBank/DDBJ whole genome shotgun (WGS) entry which is preliminary data.</text>
</comment>
<evidence type="ECO:0000256" key="8">
    <source>
        <dbReference type="ARBA" id="ARBA00022763"/>
    </source>
</evidence>
<dbReference type="InterPro" id="IPR003651">
    <property type="entry name" value="Endonuclease3_FeS-loop_motif"/>
</dbReference>
<comment type="catalytic activity">
    <reaction evidence="1 14">
        <text>Hydrolyzes free adenine bases from 7,8-dihydro-8-oxoguanine:adenine mismatched double-stranded DNA, leaving an apurinic site.</text>
        <dbReference type="EC" id="3.2.2.31"/>
    </reaction>
</comment>
<dbReference type="EMBL" id="AZDA01000092">
    <property type="protein sequence ID" value="KRK34423.1"/>
    <property type="molecule type" value="Genomic_DNA"/>
</dbReference>
<comment type="cofactor">
    <cofactor evidence="14">
        <name>[4Fe-4S] cluster</name>
        <dbReference type="ChEBI" id="CHEBI:49883"/>
    </cofactor>
    <text evidence="14">Binds 1 [4Fe-4S] cluster.</text>
</comment>
<evidence type="ECO:0000256" key="4">
    <source>
        <dbReference type="ARBA" id="ARBA00012045"/>
    </source>
</evidence>
<proteinExistence type="inferred from homology"/>
<evidence type="ECO:0000313" key="17">
    <source>
        <dbReference type="Proteomes" id="UP000051461"/>
    </source>
</evidence>
<evidence type="ECO:0000256" key="12">
    <source>
        <dbReference type="ARBA" id="ARBA00023204"/>
    </source>
</evidence>
<sequence>MNWTTKKQQAFQRDFLNWYQQNQRDLPWRHFHDPYHIWLSEIMLQQTQVHTVIPYYQRFLKAFPTIADLAATDEATLFKAWEGLGYYSRARNLQRAAQQICTDYQGVWPQTATELEKLAGIGPYTAAAIASIAFDAPEPAVDGNAYRVFARLLQIKADVAQPKTRGIFAAAIRPLLPTTGAGDFNQATMDLGATICTPKDPACLLCPVQQYCQAYQTGTQLDYPVKTKKPKPKPVHLAALVIGDPQQWLMQQRPGQGLLANLWTYPLVSAADLQSDENDKLPADWSALLTQYVAQTYQLDLNITPVKGRAVTHTFTHLKWTIDLYQAKLPAKTDLAFFPGQLVAAADYDQLAVPTVQKKLQQRFLKDSK</sequence>
<dbReference type="GO" id="GO:0032357">
    <property type="term" value="F:oxidized purine DNA binding"/>
    <property type="evidence" value="ECO:0007669"/>
    <property type="project" value="TreeGrafter"/>
</dbReference>
<dbReference type="RefSeq" id="WP_057905064.1">
    <property type="nucleotide sequence ID" value="NZ_AZDA01000092.1"/>
</dbReference>
<dbReference type="SUPFAM" id="SSF55811">
    <property type="entry name" value="Nudix"/>
    <property type="match status" value="1"/>
</dbReference>
<comment type="similarity">
    <text evidence="3 14">Belongs to the Nth/MutY family.</text>
</comment>
<dbReference type="Pfam" id="PF14815">
    <property type="entry name" value="NUDIX_4"/>
    <property type="match status" value="1"/>
</dbReference>
<dbReference type="InterPro" id="IPR044298">
    <property type="entry name" value="MIG/MutY"/>
</dbReference>
<evidence type="ECO:0000256" key="9">
    <source>
        <dbReference type="ARBA" id="ARBA00022801"/>
    </source>
</evidence>
<reference evidence="16 17" key="1">
    <citation type="journal article" date="2015" name="Genome Announc.">
        <title>Expanding the biotechnology potential of lactobacilli through comparative genomics of 213 strains and associated genera.</title>
        <authorList>
            <person name="Sun Z."/>
            <person name="Harris H.M."/>
            <person name="McCann A."/>
            <person name="Guo C."/>
            <person name="Argimon S."/>
            <person name="Zhang W."/>
            <person name="Yang X."/>
            <person name="Jeffery I.B."/>
            <person name="Cooney J.C."/>
            <person name="Kagawa T.F."/>
            <person name="Liu W."/>
            <person name="Song Y."/>
            <person name="Salvetti E."/>
            <person name="Wrobel A."/>
            <person name="Rasinkangas P."/>
            <person name="Parkhill J."/>
            <person name="Rea M.C."/>
            <person name="O'Sullivan O."/>
            <person name="Ritari J."/>
            <person name="Douillard F.P."/>
            <person name="Paul Ross R."/>
            <person name="Yang R."/>
            <person name="Briner A.E."/>
            <person name="Felis G.E."/>
            <person name="de Vos W.M."/>
            <person name="Barrangou R."/>
            <person name="Klaenhammer T.R."/>
            <person name="Caufield P.W."/>
            <person name="Cui Y."/>
            <person name="Zhang H."/>
            <person name="O'Toole P.W."/>
        </authorList>
    </citation>
    <scope>NUCLEOTIDE SEQUENCE [LARGE SCALE GENOMIC DNA]</scope>
    <source>
        <strain evidence="16 17">DSM 20003</strain>
    </source>
</reference>
<dbReference type="PANTHER" id="PTHR42944:SF1">
    <property type="entry name" value="ADENINE DNA GLYCOSYLASE"/>
    <property type="match status" value="1"/>
</dbReference>
<dbReference type="CDD" id="cd03431">
    <property type="entry name" value="NUDIX_DNA_Glycosylase_C-MutY"/>
    <property type="match status" value="1"/>
</dbReference>
<keyword evidence="11" id="KW-0411">Iron-sulfur</keyword>
<evidence type="ECO:0000256" key="11">
    <source>
        <dbReference type="ARBA" id="ARBA00023014"/>
    </source>
</evidence>
<dbReference type="FunFam" id="1.10.340.30:FF:000002">
    <property type="entry name" value="Adenine DNA glycosylase"/>
    <property type="match status" value="1"/>
</dbReference>
<evidence type="ECO:0000259" key="15">
    <source>
        <dbReference type="SMART" id="SM00478"/>
    </source>
</evidence>
<evidence type="ECO:0000256" key="6">
    <source>
        <dbReference type="ARBA" id="ARBA00022485"/>
    </source>
</evidence>
<dbReference type="InterPro" id="IPR011257">
    <property type="entry name" value="DNA_glycosylase"/>
</dbReference>
<dbReference type="CDD" id="cd00056">
    <property type="entry name" value="ENDO3c"/>
    <property type="match status" value="1"/>
</dbReference>
<keyword evidence="7" id="KW-0479">Metal-binding</keyword>
<dbReference type="Proteomes" id="UP000051461">
    <property type="component" value="Unassembled WGS sequence"/>
</dbReference>
<dbReference type="InterPro" id="IPR000445">
    <property type="entry name" value="HhH_motif"/>
</dbReference>
<dbReference type="PATRIC" id="fig|1423726.3.peg.655"/>
<dbReference type="Gene3D" id="1.10.340.30">
    <property type="entry name" value="Hypothetical protein, domain 2"/>
    <property type="match status" value="1"/>
</dbReference>
<dbReference type="GO" id="GO:0034039">
    <property type="term" value="F:8-oxo-7,8-dihydroguanine DNA N-glycosylase activity"/>
    <property type="evidence" value="ECO:0007669"/>
    <property type="project" value="TreeGrafter"/>
</dbReference>
<dbReference type="OrthoDB" id="9802365at2"/>
<dbReference type="GO" id="GO:0035485">
    <property type="term" value="F:adenine/guanine mispair binding"/>
    <property type="evidence" value="ECO:0007669"/>
    <property type="project" value="TreeGrafter"/>
</dbReference>
<dbReference type="Pfam" id="PF00730">
    <property type="entry name" value="HhH-GPD"/>
    <property type="match status" value="1"/>
</dbReference>
<dbReference type="STRING" id="1423726.FC07_GL000632"/>
<comment type="function">
    <text evidence="2">Adenine glycosylase active on G-A mispairs. MutY also corrects error-prone DNA synthesis past GO lesions which are due to the oxidatively damaged form of guanine: 7,8-dihydro-8-oxoguanine (8-oxo-dGTP).</text>
</comment>
<evidence type="ECO:0000256" key="3">
    <source>
        <dbReference type="ARBA" id="ARBA00008343"/>
    </source>
</evidence>
<keyword evidence="17" id="KW-1185">Reference proteome</keyword>
<evidence type="ECO:0000256" key="14">
    <source>
        <dbReference type="RuleBase" id="RU365096"/>
    </source>
</evidence>
<dbReference type="GO" id="GO:0046872">
    <property type="term" value="F:metal ion binding"/>
    <property type="evidence" value="ECO:0007669"/>
    <property type="project" value="UniProtKB-UniRule"/>
</dbReference>
<keyword evidence="13 14" id="KW-0326">Glycosidase</keyword>
<dbReference type="InterPro" id="IPR023170">
    <property type="entry name" value="HhH_base_excis_C"/>
</dbReference>
<dbReference type="SMART" id="SM00525">
    <property type="entry name" value="FES"/>
    <property type="match status" value="1"/>
</dbReference>
<dbReference type="InterPro" id="IPR005760">
    <property type="entry name" value="A/G_AdeGlyc_MutY"/>
</dbReference>
<feature type="domain" description="HhH-GPD" evidence="15">
    <location>
        <begin position="43"/>
        <end position="194"/>
    </location>
</feature>
<dbReference type="Gene3D" id="1.10.1670.10">
    <property type="entry name" value="Helix-hairpin-Helix base-excision DNA repair enzymes (C-terminal)"/>
    <property type="match status" value="1"/>
</dbReference>
<dbReference type="NCBIfam" id="TIGR01084">
    <property type="entry name" value="mutY"/>
    <property type="match status" value="1"/>
</dbReference>
<dbReference type="Gene3D" id="3.90.79.10">
    <property type="entry name" value="Nucleoside Triphosphate Pyrophosphohydrolase"/>
    <property type="match status" value="1"/>
</dbReference>
<dbReference type="Pfam" id="PF00633">
    <property type="entry name" value="HHH"/>
    <property type="match status" value="1"/>
</dbReference>